<keyword evidence="1 3" id="KW-0378">Hydrolase</keyword>
<proteinExistence type="predicted"/>
<dbReference type="PANTHER" id="PTHR43156:SF2">
    <property type="entry name" value="STAGE II SPORULATION PROTEIN E"/>
    <property type="match status" value="1"/>
</dbReference>
<dbReference type="Gene3D" id="3.60.40.10">
    <property type="entry name" value="PPM-type phosphatase domain"/>
    <property type="match status" value="1"/>
</dbReference>
<dbReference type="Pfam" id="PF07228">
    <property type="entry name" value="SpoIIE"/>
    <property type="match status" value="1"/>
</dbReference>
<protein>
    <submittedName>
        <fullName evidence="3">Phosphoserine phosphatase RsbU</fullName>
        <ecNumber evidence="3">3.1.3.3</ecNumber>
    </submittedName>
</protein>
<evidence type="ECO:0000313" key="4">
    <source>
        <dbReference type="Proteomes" id="UP000076079"/>
    </source>
</evidence>
<dbReference type="OrthoDB" id="9807247at2"/>
<dbReference type="EC" id="3.1.3.3" evidence="3"/>
<feature type="domain" description="PPM-type phosphatase" evidence="2">
    <location>
        <begin position="324"/>
        <end position="543"/>
    </location>
</feature>
<dbReference type="STRING" id="1855912.LuPra_03132"/>
<reference evidence="3 4" key="1">
    <citation type="journal article" date="2016" name="Genome Announc.">
        <title>First Complete Genome Sequence of a Subdivision 6 Acidobacterium Strain.</title>
        <authorList>
            <person name="Huang S."/>
            <person name="Vieira S."/>
            <person name="Bunk B."/>
            <person name="Riedel T."/>
            <person name="Sproer C."/>
            <person name="Overmann J."/>
        </authorList>
    </citation>
    <scope>NUCLEOTIDE SEQUENCE [LARGE SCALE GENOMIC DNA]</scope>
    <source>
        <strain evidence="4">DSM 100886 HEG_-6_39</strain>
    </source>
</reference>
<accession>A0A143PMR8</accession>
<evidence type="ECO:0000259" key="2">
    <source>
        <dbReference type="SMART" id="SM00331"/>
    </source>
</evidence>
<dbReference type="InterPro" id="IPR001932">
    <property type="entry name" value="PPM-type_phosphatase-like_dom"/>
</dbReference>
<name>A0A143PMR8_LUTPR</name>
<dbReference type="SUPFAM" id="SSF81606">
    <property type="entry name" value="PP2C-like"/>
    <property type="match status" value="1"/>
</dbReference>
<dbReference type="InterPro" id="IPR036457">
    <property type="entry name" value="PPM-type-like_dom_sf"/>
</dbReference>
<reference evidence="4" key="2">
    <citation type="submission" date="2016-04" db="EMBL/GenBank/DDBJ databases">
        <title>First Complete Genome Sequence of a Subdivision 6 Acidobacterium.</title>
        <authorList>
            <person name="Huang S."/>
            <person name="Vieira S."/>
            <person name="Bunk B."/>
            <person name="Riedel T."/>
            <person name="Sproeer C."/>
            <person name="Overmann J."/>
        </authorList>
    </citation>
    <scope>NUCLEOTIDE SEQUENCE [LARGE SCALE GENOMIC DNA]</scope>
    <source>
        <strain evidence="4">DSM 100886 HEG_-6_39</strain>
    </source>
</reference>
<dbReference type="SMART" id="SM00331">
    <property type="entry name" value="PP2C_SIG"/>
    <property type="match status" value="1"/>
</dbReference>
<evidence type="ECO:0000313" key="3">
    <source>
        <dbReference type="EMBL" id="AMY09905.1"/>
    </source>
</evidence>
<dbReference type="GO" id="GO:0016791">
    <property type="term" value="F:phosphatase activity"/>
    <property type="evidence" value="ECO:0007669"/>
    <property type="project" value="TreeGrafter"/>
</dbReference>
<sequence length="544" mass="58207">MAHVSVSRLESLLESAQLLHASLDLDNLLKHLLRTVMGRLLVTRAVIAIDVGDGLRVAMARGVSEAPVGSRFDAARATSLGLPQQMPIGVAPAVGLLATAPPARPAVDDEERAFLEALLGIAATGISNASSHAQATRLNRDLDRKIQELRTLMELGRAFSRVSEVEEVARIFGLTLAGQWMVTRYAIAVCRDTFGTISRQQGVKLPPLSTYMEALHNLPEASLVSDLQDGEVRAMFEAHRLQVVFSLRSGEQVCGFAALGARPGGQTWTGADLELGAGMAAQAVVAFDNCWHLREMLDKKQYEKELAVAAGIQQGLFPSVLPKLAGLDVAAMNRPAQQVGGDYYDVLTLTDRGDDACLFCVADVSGKGLAASLLMSTIQATLRALLGREASLAELACRANELLFATTPGSKYATAALVLAHPATGECRYVSGGHTETLLLRASGERIWMGATGVPLGLFPGMTWEELSFTLASGDVLVLYSDGVSEAQTAVFDEFGPERLADIVERQRERLSAEIIDAIVAAIDAFVEGAPQFDDITLMVIRRL</sequence>
<organism evidence="3 4">
    <name type="scientific">Luteitalea pratensis</name>
    <dbReference type="NCBI Taxonomy" id="1855912"/>
    <lineage>
        <taxon>Bacteria</taxon>
        <taxon>Pseudomonadati</taxon>
        <taxon>Acidobacteriota</taxon>
        <taxon>Vicinamibacteria</taxon>
        <taxon>Vicinamibacterales</taxon>
        <taxon>Vicinamibacteraceae</taxon>
        <taxon>Luteitalea</taxon>
    </lineage>
</organism>
<dbReference type="Proteomes" id="UP000076079">
    <property type="component" value="Chromosome"/>
</dbReference>
<dbReference type="RefSeq" id="WP_110171607.1">
    <property type="nucleotide sequence ID" value="NZ_CP015136.1"/>
</dbReference>
<dbReference type="PANTHER" id="PTHR43156">
    <property type="entry name" value="STAGE II SPORULATION PROTEIN E-RELATED"/>
    <property type="match status" value="1"/>
</dbReference>
<dbReference type="InterPro" id="IPR052016">
    <property type="entry name" value="Bact_Sigma-Reg"/>
</dbReference>
<dbReference type="KEGG" id="abac:LuPra_03132"/>
<evidence type="ECO:0000256" key="1">
    <source>
        <dbReference type="ARBA" id="ARBA00022801"/>
    </source>
</evidence>
<gene>
    <name evidence="3" type="primary">rsbU_3</name>
    <name evidence="3" type="ORF">LuPra_03132</name>
</gene>
<keyword evidence="4" id="KW-1185">Reference proteome</keyword>
<dbReference type="EMBL" id="CP015136">
    <property type="protein sequence ID" value="AMY09905.1"/>
    <property type="molecule type" value="Genomic_DNA"/>
</dbReference>
<dbReference type="AlphaFoldDB" id="A0A143PMR8"/>
<dbReference type="SUPFAM" id="SSF55781">
    <property type="entry name" value="GAF domain-like"/>
    <property type="match status" value="2"/>
</dbReference>